<accession>A0AA40KD99</accession>
<name>A0AA40KD99_9PEZI</name>
<comment type="caution">
    <text evidence="1">The sequence shown here is derived from an EMBL/GenBank/DDBJ whole genome shotgun (WGS) entry which is preliminary data.</text>
</comment>
<gene>
    <name evidence="1" type="ORF">B0T18DRAFT_425247</name>
</gene>
<keyword evidence="2" id="KW-1185">Reference proteome</keyword>
<evidence type="ECO:0000313" key="2">
    <source>
        <dbReference type="Proteomes" id="UP001172155"/>
    </source>
</evidence>
<sequence>MNFLRRGTEPRPYAANSTGQLRGTLRLGTQVRRVQVYEAVGEARAIFIDRLNRAIRDHLRDNLQASANFLVFSLFMVGKSPDRTKPIVMLVSDDKQIRTEAFRMIKDSAIMKDFPGFGLGHMELTAEYENLRPLGSQANPTTVGPDSISFFAPGKKVDVFAGQPSASGEDEGECEIIGLSDDEEEEDELVDITSRGSASPIDTSLGGDMAKLRREALPLESYHHYIETAPSDTAIKTSTPNGIIRGTLSGTPSFVRLPGSKIFQEVYTAMLNRPLVPGDCGSWVKNAITGKLFGHVIAGSSKTGLVLLMPASRLFAGALDALSACDSADGVDVGKLIGFKANVEAVSAEDVTPRPQPSFLASGVDITSDHSALEIWRSTTAAPPRSGEGIHAFPTHNEGEPSGQSKFDEHGKMRLRLLTLDRLAQDLADQNYINGVYTEDNARLIAWLDRLPQTPIGRGSLHQHEAINTDICTPDFVAFTQHFYDTWACPTSPEERERLLEKGLNPPLPQINTSIFGGQYIPCRLQASERIRPASFILGSQGFEELPSVLISSQYQASYIFGGTLKALSRSFVPVKVRPSRNPLGGRLFTPIGIVTLHMKFSEGIEFQDAASPFFVNFLVLDESGADRGVLAILGKPDIERIMGTSNPF</sequence>
<protein>
    <submittedName>
        <fullName evidence="1">Uncharacterized protein</fullName>
    </submittedName>
</protein>
<dbReference type="EMBL" id="JAUKUD010000001">
    <property type="protein sequence ID" value="KAK0754949.1"/>
    <property type="molecule type" value="Genomic_DNA"/>
</dbReference>
<dbReference type="AlphaFoldDB" id="A0AA40KD99"/>
<dbReference type="Proteomes" id="UP001172155">
    <property type="component" value="Unassembled WGS sequence"/>
</dbReference>
<evidence type="ECO:0000313" key="1">
    <source>
        <dbReference type="EMBL" id="KAK0754949.1"/>
    </source>
</evidence>
<organism evidence="1 2">
    <name type="scientific">Schizothecium vesticola</name>
    <dbReference type="NCBI Taxonomy" id="314040"/>
    <lineage>
        <taxon>Eukaryota</taxon>
        <taxon>Fungi</taxon>
        <taxon>Dikarya</taxon>
        <taxon>Ascomycota</taxon>
        <taxon>Pezizomycotina</taxon>
        <taxon>Sordariomycetes</taxon>
        <taxon>Sordariomycetidae</taxon>
        <taxon>Sordariales</taxon>
        <taxon>Schizotheciaceae</taxon>
        <taxon>Schizothecium</taxon>
    </lineage>
</organism>
<reference evidence="1" key="1">
    <citation type="submission" date="2023-06" db="EMBL/GenBank/DDBJ databases">
        <title>Genome-scale phylogeny and comparative genomics of the fungal order Sordariales.</title>
        <authorList>
            <consortium name="Lawrence Berkeley National Laboratory"/>
            <person name="Hensen N."/>
            <person name="Bonometti L."/>
            <person name="Westerberg I."/>
            <person name="Brannstrom I.O."/>
            <person name="Guillou S."/>
            <person name="Cros-Aarteil S."/>
            <person name="Calhoun S."/>
            <person name="Haridas S."/>
            <person name="Kuo A."/>
            <person name="Mondo S."/>
            <person name="Pangilinan J."/>
            <person name="Riley R."/>
            <person name="LaButti K."/>
            <person name="Andreopoulos B."/>
            <person name="Lipzen A."/>
            <person name="Chen C."/>
            <person name="Yanf M."/>
            <person name="Daum C."/>
            <person name="Ng V."/>
            <person name="Clum A."/>
            <person name="Steindorff A."/>
            <person name="Ohm R."/>
            <person name="Martin F."/>
            <person name="Silar P."/>
            <person name="Natvig D."/>
            <person name="Lalanne C."/>
            <person name="Gautier V."/>
            <person name="Ament-velasquez S.L."/>
            <person name="Kruys A."/>
            <person name="Hutchinson M.I."/>
            <person name="Powell A.J."/>
            <person name="Barry K."/>
            <person name="Miller A.N."/>
            <person name="Grigoriev I.V."/>
            <person name="Debuchy R."/>
            <person name="Gladieux P."/>
            <person name="Thoren M.H."/>
            <person name="Johannesson H."/>
        </authorList>
    </citation>
    <scope>NUCLEOTIDE SEQUENCE</scope>
    <source>
        <strain evidence="1">SMH3187-1</strain>
    </source>
</reference>
<proteinExistence type="predicted"/>